<dbReference type="InterPro" id="IPR035906">
    <property type="entry name" value="MetI-like_sf"/>
</dbReference>
<dbReference type="CDD" id="cd06261">
    <property type="entry name" value="TM_PBP2"/>
    <property type="match status" value="1"/>
</dbReference>
<name>A0A3S3VQC7_9HYPH</name>
<gene>
    <name evidence="11" type="ORF">EPK99_05425</name>
</gene>
<feature type="transmembrane region" description="Helical" evidence="9">
    <location>
        <begin position="12"/>
        <end position="34"/>
    </location>
</feature>
<evidence type="ECO:0000259" key="10">
    <source>
        <dbReference type="PROSITE" id="PS50928"/>
    </source>
</evidence>
<dbReference type="GO" id="GO:0015031">
    <property type="term" value="P:protein transport"/>
    <property type="evidence" value="ECO:0007669"/>
    <property type="project" value="UniProtKB-KW"/>
</dbReference>
<dbReference type="Gene3D" id="1.10.3720.10">
    <property type="entry name" value="MetI-like"/>
    <property type="match status" value="1"/>
</dbReference>
<evidence type="ECO:0000313" key="11">
    <source>
        <dbReference type="EMBL" id="RWX81697.1"/>
    </source>
</evidence>
<dbReference type="Proteomes" id="UP000287687">
    <property type="component" value="Unassembled WGS sequence"/>
</dbReference>
<evidence type="ECO:0000256" key="4">
    <source>
        <dbReference type="ARBA" id="ARBA00022692"/>
    </source>
</evidence>
<proteinExistence type="inferred from homology"/>
<sequence>MMRFWNVRHNADAIFATFLLITVLALCVLVPLLWPIDPLRGTLTATFKPPLSVIAGEFHPLGTDQLGRDLLARLGLGTAISLSIVVAASAISVLLGTTLGMIAGYHRGWFDIIIMRAVDVQLAIPFILLILLIVAVIGPSMGNLVVVLGVTGWAVFARVARAKTLEIRELEYIDVSRSIGLSDMVIIFRHILPNIVGPITVLMTLDLPRLIILEASVGFLGLGVQPPTPTLGNLIGEGRSFILLANWLVLYPGLVIGALVIGCNLIGDWLVRRADSRNV</sequence>
<dbReference type="Pfam" id="PF00528">
    <property type="entry name" value="BPD_transp_1"/>
    <property type="match status" value="1"/>
</dbReference>
<dbReference type="AlphaFoldDB" id="A0A3S3VQC7"/>
<dbReference type="GO" id="GO:0005886">
    <property type="term" value="C:plasma membrane"/>
    <property type="evidence" value="ECO:0007669"/>
    <property type="project" value="UniProtKB-SubCell"/>
</dbReference>
<comment type="similarity">
    <text evidence="9">Belongs to the binding-protein-dependent transport system permease family.</text>
</comment>
<evidence type="ECO:0000256" key="6">
    <source>
        <dbReference type="ARBA" id="ARBA00022927"/>
    </source>
</evidence>
<keyword evidence="7 9" id="KW-1133">Transmembrane helix</keyword>
<evidence type="ECO:0000256" key="3">
    <source>
        <dbReference type="ARBA" id="ARBA00022475"/>
    </source>
</evidence>
<dbReference type="InterPro" id="IPR000515">
    <property type="entry name" value="MetI-like"/>
</dbReference>
<feature type="transmembrane region" description="Helical" evidence="9">
    <location>
        <begin position="117"/>
        <end position="137"/>
    </location>
</feature>
<dbReference type="PANTHER" id="PTHR43386:SF1">
    <property type="entry name" value="D,D-DIPEPTIDE TRANSPORT SYSTEM PERMEASE PROTEIN DDPC-RELATED"/>
    <property type="match status" value="1"/>
</dbReference>
<keyword evidence="8 9" id="KW-0472">Membrane</keyword>
<accession>A0A3S3VQC7</accession>
<evidence type="ECO:0000313" key="12">
    <source>
        <dbReference type="Proteomes" id="UP000287687"/>
    </source>
</evidence>
<reference evidence="11 12" key="1">
    <citation type="submission" date="2019-01" db="EMBL/GenBank/DDBJ databases">
        <title>The draft genome of Rhizobium sp. 24NR.</title>
        <authorList>
            <person name="Liu L."/>
            <person name="Liang L."/>
            <person name="Shi S."/>
            <person name="Xu L."/>
            <person name="Wang X."/>
            <person name="Li L."/>
            <person name="Zhang X."/>
        </authorList>
    </citation>
    <scope>NUCLEOTIDE SEQUENCE [LARGE SCALE GENOMIC DNA]</scope>
    <source>
        <strain evidence="11 12">24NR</strain>
    </source>
</reference>
<dbReference type="OrthoDB" id="9805884at2"/>
<keyword evidence="2 9" id="KW-0813">Transport</keyword>
<organism evidence="11 12">
    <name type="scientific">Neorhizobium lilium</name>
    <dbReference type="NCBI Taxonomy" id="2503024"/>
    <lineage>
        <taxon>Bacteria</taxon>
        <taxon>Pseudomonadati</taxon>
        <taxon>Pseudomonadota</taxon>
        <taxon>Alphaproteobacteria</taxon>
        <taxon>Hyphomicrobiales</taxon>
        <taxon>Rhizobiaceae</taxon>
        <taxon>Rhizobium/Agrobacterium group</taxon>
        <taxon>Neorhizobium</taxon>
    </lineage>
</organism>
<dbReference type="PANTHER" id="PTHR43386">
    <property type="entry name" value="OLIGOPEPTIDE TRANSPORT SYSTEM PERMEASE PROTEIN APPC"/>
    <property type="match status" value="1"/>
</dbReference>
<evidence type="ECO:0000256" key="8">
    <source>
        <dbReference type="ARBA" id="ARBA00023136"/>
    </source>
</evidence>
<comment type="subcellular location">
    <subcellularLocation>
        <location evidence="1 9">Cell membrane</location>
        <topology evidence="1 9">Multi-pass membrane protein</topology>
    </subcellularLocation>
</comment>
<dbReference type="GO" id="GO:0015833">
    <property type="term" value="P:peptide transport"/>
    <property type="evidence" value="ECO:0007669"/>
    <property type="project" value="UniProtKB-KW"/>
</dbReference>
<keyword evidence="12" id="KW-1185">Reference proteome</keyword>
<evidence type="ECO:0000256" key="2">
    <source>
        <dbReference type="ARBA" id="ARBA00022448"/>
    </source>
</evidence>
<feature type="domain" description="ABC transmembrane type-1" evidence="10">
    <location>
        <begin position="78"/>
        <end position="267"/>
    </location>
</feature>
<evidence type="ECO:0000256" key="5">
    <source>
        <dbReference type="ARBA" id="ARBA00022856"/>
    </source>
</evidence>
<keyword evidence="3" id="KW-1003">Cell membrane</keyword>
<feature type="transmembrane region" description="Helical" evidence="9">
    <location>
        <begin position="248"/>
        <end position="271"/>
    </location>
</feature>
<evidence type="ECO:0000256" key="7">
    <source>
        <dbReference type="ARBA" id="ARBA00022989"/>
    </source>
</evidence>
<dbReference type="SUPFAM" id="SSF161098">
    <property type="entry name" value="MetI-like"/>
    <property type="match status" value="1"/>
</dbReference>
<protein>
    <submittedName>
        <fullName evidence="11">ABC transporter permease</fullName>
    </submittedName>
</protein>
<dbReference type="EMBL" id="SBIP01000001">
    <property type="protein sequence ID" value="RWX81697.1"/>
    <property type="molecule type" value="Genomic_DNA"/>
</dbReference>
<keyword evidence="4 9" id="KW-0812">Transmembrane</keyword>
<feature type="transmembrane region" description="Helical" evidence="9">
    <location>
        <begin position="143"/>
        <end position="160"/>
    </location>
</feature>
<evidence type="ECO:0000256" key="9">
    <source>
        <dbReference type="RuleBase" id="RU363032"/>
    </source>
</evidence>
<evidence type="ECO:0000256" key="1">
    <source>
        <dbReference type="ARBA" id="ARBA00004651"/>
    </source>
</evidence>
<dbReference type="GO" id="GO:0055085">
    <property type="term" value="P:transmembrane transport"/>
    <property type="evidence" value="ECO:0007669"/>
    <property type="project" value="InterPro"/>
</dbReference>
<keyword evidence="5" id="KW-0571">Peptide transport</keyword>
<dbReference type="PROSITE" id="PS50928">
    <property type="entry name" value="ABC_TM1"/>
    <property type="match status" value="1"/>
</dbReference>
<feature type="transmembrane region" description="Helical" evidence="9">
    <location>
        <begin position="79"/>
        <end position="105"/>
    </location>
</feature>
<dbReference type="InterPro" id="IPR050366">
    <property type="entry name" value="BP-dependent_transpt_permease"/>
</dbReference>
<comment type="caution">
    <text evidence="11">The sequence shown here is derived from an EMBL/GenBank/DDBJ whole genome shotgun (WGS) entry which is preliminary data.</text>
</comment>
<keyword evidence="6" id="KW-0653">Protein transport</keyword>